<dbReference type="InterPro" id="IPR024301">
    <property type="entry name" value="Amidase_6"/>
</dbReference>
<dbReference type="AlphaFoldDB" id="A0A9D1MEY4"/>
<name>A0A9D1MEY4_9FIRM</name>
<organism evidence="2 3">
    <name type="scientific">Candidatus Scatosoma pullistercoris</name>
    <dbReference type="NCBI Taxonomy" id="2840934"/>
    <lineage>
        <taxon>Bacteria</taxon>
        <taxon>Bacillati</taxon>
        <taxon>Bacillota</taxon>
        <taxon>Clostridia</taxon>
        <taxon>Candidatus Scatosoma</taxon>
    </lineage>
</organism>
<reference evidence="2" key="2">
    <citation type="journal article" date="2021" name="PeerJ">
        <title>Extensive microbial diversity within the chicken gut microbiome revealed by metagenomics and culture.</title>
        <authorList>
            <person name="Gilroy R."/>
            <person name="Ravi A."/>
            <person name="Getino M."/>
            <person name="Pursley I."/>
            <person name="Horton D.L."/>
            <person name="Alikhan N.F."/>
            <person name="Baker D."/>
            <person name="Gharbi K."/>
            <person name="Hall N."/>
            <person name="Watson M."/>
            <person name="Adriaenssens E.M."/>
            <person name="Foster-Nyarko E."/>
            <person name="Jarju S."/>
            <person name="Secka A."/>
            <person name="Antonio M."/>
            <person name="Oren A."/>
            <person name="Chaudhuri R.R."/>
            <person name="La Ragione R."/>
            <person name="Hildebrand F."/>
            <person name="Pallen M.J."/>
        </authorList>
    </citation>
    <scope>NUCLEOTIDE SEQUENCE</scope>
    <source>
        <strain evidence="2">11687</strain>
    </source>
</reference>
<dbReference type="EMBL" id="DVMZ01000106">
    <property type="protein sequence ID" value="HIU59263.1"/>
    <property type="molecule type" value="Genomic_DNA"/>
</dbReference>
<evidence type="ECO:0000313" key="3">
    <source>
        <dbReference type="Proteomes" id="UP000824081"/>
    </source>
</evidence>
<dbReference type="PANTHER" id="PTHR40032:SF1">
    <property type="entry name" value="EXPORTED PROTEIN"/>
    <property type="match status" value="1"/>
</dbReference>
<reference evidence="2" key="1">
    <citation type="submission" date="2020-10" db="EMBL/GenBank/DDBJ databases">
        <authorList>
            <person name="Gilroy R."/>
        </authorList>
    </citation>
    <scope>NUCLEOTIDE SEQUENCE</scope>
    <source>
        <strain evidence="2">11687</strain>
    </source>
</reference>
<dbReference type="PANTHER" id="PTHR40032">
    <property type="entry name" value="EXPORTED PROTEIN-RELATED"/>
    <property type="match status" value="1"/>
</dbReference>
<sequence length="167" mass="19021">MEKIEILPYDRKAAAEYARKWAFGRNPAYYDFSRIGGDCTNFASQCLYAGAKVMNFTPVTGWFYINANDRTASWTGVEYFYRFLVGNDGPGPFAEETDLKKLEIGDFVQLGRETGDFYHTPVVVGFSRRGPLVAAHSYDAYRRPLFSYSFDRLRCLHILGVRPPDAP</sequence>
<feature type="domain" description="Putative amidase" evidence="1">
    <location>
        <begin position="9"/>
        <end position="147"/>
    </location>
</feature>
<dbReference type="Proteomes" id="UP000824081">
    <property type="component" value="Unassembled WGS sequence"/>
</dbReference>
<evidence type="ECO:0000313" key="2">
    <source>
        <dbReference type="EMBL" id="HIU59263.1"/>
    </source>
</evidence>
<evidence type="ECO:0000259" key="1">
    <source>
        <dbReference type="Pfam" id="PF12671"/>
    </source>
</evidence>
<protein>
    <submittedName>
        <fullName evidence="2">Amidase domain-containing protein</fullName>
    </submittedName>
</protein>
<comment type="caution">
    <text evidence="2">The sequence shown here is derived from an EMBL/GenBank/DDBJ whole genome shotgun (WGS) entry which is preliminary data.</text>
</comment>
<dbReference type="Pfam" id="PF12671">
    <property type="entry name" value="Amidase_6"/>
    <property type="match status" value="1"/>
</dbReference>
<accession>A0A9D1MEY4</accession>
<gene>
    <name evidence="2" type="ORF">IAC57_04075</name>
</gene>
<proteinExistence type="predicted"/>